<evidence type="ECO:0000313" key="2">
    <source>
        <dbReference type="EMBL" id="NYF79266.1"/>
    </source>
</evidence>
<gene>
    <name evidence="2" type="ORF">HDF17_001553</name>
</gene>
<feature type="transmembrane region" description="Helical" evidence="1">
    <location>
        <begin position="12"/>
        <end position="34"/>
    </location>
</feature>
<accession>A0A7Y9PHG9</accession>
<feature type="transmembrane region" description="Helical" evidence="1">
    <location>
        <begin position="40"/>
        <end position="61"/>
    </location>
</feature>
<evidence type="ECO:0008006" key="4">
    <source>
        <dbReference type="Google" id="ProtNLM"/>
    </source>
</evidence>
<keyword evidence="3" id="KW-1185">Reference proteome</keyword>
<evidence type="ECO:0000256" key="1">
    <source>
        <dbReference type="SAM" id="Phobius"/>
    </source>
</evidence>
<sequence length="410" mass="45037">MLPKFKSDVDMYRASVGCLIVGAIVQLILMTATIEAGSALSALAQLNNFLALGMLLGVTYEIRRSGGRRSMNIPTWLIGVFLFLGNGIHSYSKSGMFAPFAGWIVAAAAQRYKVSLLQIATLGLSFVFISYYLVPYCQIGRSSMVEGTSLSQSVQTNIAYLSRLPELHKLYEANQFDAALNTRQSETLSFLYYDRPHGLMDRLQMIGPDDSIIDAAESGGTFGILPTIMNFENLIPHFIWKGKPTISFGNVYAHEIGLITNDDDKTTGISFSASGDLYYQAKWVGILVMLPCLALMFFFIGDSVCGDPRESPLGLLAVFTALHSAPEGMSGVFLSMSTIMIAQIYFVGWTSVYLLPRLAEIFMGRGKQQSNWNLRGNVPTPGRFATVQSEEDRPAPAVLPPVYRWSGRSS</sequence>
<comment type="caution">
    <text evidence="2">The sequence shown here is derived from an EMBL/GenBank/DDBJ whole genome shotgun (WGS) entry which is preliminary data.</text>
</comment>
<dbReference type="Proteomes" id="UP000589520">
    <property type="component" value="Unassembled WGS sequence"/>
</dbReference>
<keyword evidence="1" id="KW-0472">Membrane</keyword>
<organism evidence="2 3">
    <name type="scientific">Granulicella arctica</name>
    <dbReference type="NCBI Taxonomy" id="940613"/>
    <lineage>
        <taxon>Bacteria</taxon>
        <taxon>Pseudomonadati</taxon>
        <taxon>Acidobacteriota</taxon>
        <taxon>Terriglobia</taxon>
        <taxon>Terriglobales</taxon>
        <taxon>Acidobacteriaceae</taxon>
        <taxon>Granulicella</taxon>
    </lineage>
</organism>
<keyword evidence="1" id="KW-0812">Transmembrane</keyword>
<dbReference type="RefSeq" id="WP_179489390.1">
    <property type="nucleotide sequence ID" value="NZ_JACCCW010000001.1"/>
</dbReference>
<feature type="transmembrane region" description="Helical" evidence="1">
    <location>
        <begin position="73"/>
        <end position="92"/>
    </location>
</feature>
<name>A0A7Y9PHG9_9BACT</name>
<dbReference type="AlphaFoldDB" id="A0A7Y9PHG9"/>
<feature type="transmembrane region" description="Helical" evidence="1">
    <location>
        <begin position="283"/>
        <end position="301"/>
    </location>
</feature>
<protein>
    <recommendedName>
        <fullName evidence="4">Oligosaccharide repeat unit polymerase</fullName>
    </recommendedName>
</protein>
<dbReference type="EMBL" id="JACCCW010000001">
    <property type="protein sequence ID" value="NYF79266.1"/>
    <property type="molecule type" value="Genomic_DNA"/>
</dbReference>
<evidence type="ECO:0000313" key="3">
    <source>
        <dbReference type="Proteomes" id="UP000589520"/>
    </source>
</evidence>
<reference evidence="2 3" key="1">
    <citation type="submission" date="2020-07" db="EMBL/GenBank/DDBJ databases">
        <title>Genomic Encyclopedia of Type Strains, Phase IV (KMG-V): Genome sequencing to study the core and pangenomes of soil and plant-associated prokaryotes.</title>
        <authorList>
            <person name="Whitman W."/>
        </authorList>
    </citation>
    <scope>NUCLEOTIDE SEQUENCE [LARGE SCALE GENOMIC DNA]</scope>
    <source>
        <strain evidence="2 3">X4EP2</strain>
    </source>
</reference>
<feature type="transmembrane region" description="Helical" evidence="1">
    <location>
        <begin position="332"/>
        <end position="355"/>
    </location>
</feature>
<feature type="transmembrane region" description="Helical" evidence="1">
    <location>
        <begin position="112"/>
        <end position="134"/>
    </location>
</feature>
<keyword evidence="1" id="KW-1133">Transmembrane helix</keyword>
<proteinExistence type="predicted"/>